<dbReference type="Gene3D" id="1.10.10.10">
    <property type="entry name" value="Winged helix-like DNA-binding domain superfamily/Winged helix DNA-binding domain"/>
    <property type="match status" value="1"/>
</dbReference>
<evidence type="ECO:0000313" key="3">
    <source>
        <dbReference type="EMBL" id="TSE23051.1"/>
    </source>
</evidence>
<feature type="region of interest" description="Disordered" evidence="1">
    <location>
        <begin position="312"/>
        <end position="335"/>
    </location>
</feature>
<evidence type="ECO:0000313" key="4">
    <source>
        <dbReference type="Proteomes" id="UP000318554"/>
    </source>
</evidence>
<dbReference type="EC" id="3.1.2.6" evidence="3"/>
<dbReference type="CDD" id="cd16278">
    <property type="entry name" value="metallo-hydrolase-like_MBL-fold"/>
    <property type="match status" value="1"/>
</dbReference>
<evidence type="ECO:0000256" key="1">
    <source>
        <dbReference type="SAM" id="MobiDB-lite"/>
    </source>
</evidence>
<dbReference type="InterPro" id="IPR041516">
    <property type="entry name" value="LACTB2_WH"/>
</dbReference>
<feature type="domain" description="Metallo-beta-lactamase" evidence="2">
    <location>
        <begin position="53"/>
        <end position="233"/>
    </location>
</feature>
<dbReference type="AlphaFoldDB" id="A0A554WHJ2"/>
<comment type="caution">
    <text evidence="3">The sequence shown here is derived from an EMBL/GenBank/DDBJ whole genome shotgun (WGS) entry which is preliminary data.</text>
</comment>
<dbReference type="InterPro" id="IPR036866">
    <property type="entry name" value="RibonucZ/Hydroxyglut_hydro"/>
</dbReference>
<dbReference type="PANTHER" id="PTHR23131">
    <property type="entry name" value="ENDORIBONUCLEASE LACTB2"/>
    <property type="match status" value="1"/>
</dbReference>
<dbReference type="GO" id="GO:0004416">
    <property type="term" value="F:hydroxyacylglutathione hydrolase activity"/>
    <property type="evidence" value="ECO:0007669"/>
    <property type="project" value="UniProtKB-EC"/>
</dbReference>
<protein>
    <submittedName>
        <fullName evidence="3">Hydroxyacylglutathione hydrolase GloC</fullName>
        <ecNumber evidence="3">3.1.2.6</ecNumber>
    </submittedName>
</protein>
<dbReference type="Pfam" id="PF17778">
    <property type="entry name" value="WHD_BLACT"/>
    <property type="match status" value="1"/>
</dbReference>
<dbReference type="InterPro" id="IPR036388">
    <property type="entry name" value="WH-like_DNA-bd_sf"/>
</dbReference>
<dbReference type="Gene3D" id="3.60.15.10">
    <property type="entry name" value="Ribonuclease Z/Hydroxyacylglutathione hydrolase-like"/>
    <property type="match status" value="1"/>
</dbReference>
<dbReference type="EMBL" id="VJNA01000024">
    <property type="protein sequence ID" value="TSE23051.1"/>
    <property type="molecule type" value="Genomic_DNA"/>
</dbReference>
<proteinExistence type="predicted"/>
<dbReference type="SMART" id="SM00849">
    <property type="entry name" value="Lactamase_B"/>
    <property type="match status" value="1"/>
</dbReference>
<keyword evidence="4" id="KW-1185">Reference proteome</keyword>
<sequence>MVATPAPTVARAPLKPAALVPDAAPWQHDAAVALLAHVQRLTAPNPGRMTGPGTNSYLVGSVATGYVVIDPGPHDPAHLQRLLAAAGADVRAIVCTHSHPDHAPGAYPLQALVMAAGRPKPPVLGLPSAVTARAHSHFVPERALADGERLQLHDPDGQPRHTLLALHTPGHAANHVCLLLEEDGLLFSGDHILNGSTTVIDPPDGDMDAYLASLQRLWVLCDAAGVRAILPAHGRVLGESATAIAQLVQHRLRREAKIARVLAAHPDADLDTWVAHAYDDVSPELWPVARRSLLAHLRRLDPSLFARVMDQASVGPSLTPPGQTAERPATPRPAP</sequence>
<evidence type="ECO:0000259" key="2">
    <source>
        <dbReference type="SMART" id="SM00849"/>
    </source>
</evidence>
<dbReference type="Pfam" id="PF00753">
    <property type="entry name" value="Lactamase_B"/>
    <property type="match status" value="1"/>
</dbReference>
<dbReference type="PANTHER" id="PTHR23131:SF0">
    <property type="entry name" value="ENDORIBONUCLEASE LACTB2"/>
    <property type="match status" value="1"/>
</dbReference>
<dbReference type="InterPro" id="IPR001279">
    <property type="entry name" value="Metallo-B-lactamas"/>
</dbReference>
<accession>A0A554WHJ2</accession>
<name>A0A554WHJ2_9BURK</name>
<reference evidence="3 4" key="1">
    <citation type="submission" date="2019-07" db="EMBL/GenBank/DDBJ databases">
        <title>Tepidimonas aquatica CLN-1 draft genome.</title>
        <authorList>
            <person name="Da Costa M.S."/>
            <person name="Froufe H.J.C."/>
            <person name="Egas C."/>
            <person name="Albuquerque L."/>
        </authorList>
    </citation>
    <scope>NUCLEOTIDE SEQUENCE [LARGE SCALE GENOMIC DNA]</scope>
    <source>
        <strain evidence="3 4">CLN-1</strain>
    </source>
</reference>
<dbReference type="Proteomes" id="UP000318554">
    <property type="component" value="Unassembled WGS sequence"/>
</dbReference>
<keyword evidence="3" id="KW-0378">Hydrolase</keyword>
<gene>
    <name evidence="3" type="primary">gloC_3</name>
    <name evidence="3" type="ORF">Taqua_01889</name>
</gene>
<dbReference type="SUPFAM" id="SSF56281">
    <property type="entry name" value="Metallo-hydrolase/oxidoreductase"/>
    <property type="match status" value="1"/>
</dbReference>
<organism evidence="3 4">
    <name type="scientific">Tepidimonas aquatica</name>
    <dbReference type="NCBI Taxonomy" id="247482"/>
    <lineage>
        <taxon>Bacteria</taxon>
        <taxon>Pseudomonadati</taxon>
        <taxon>Pseudomonadota</taxon>
        <taxon>Betaproteobacteria</taxon>
        <taxon>Burkholderiales</taxon>
        <taxon>Tepidimonas</taxon>
    </lineage>
</organism>
<dbReference type="InterPro" id="IPR050662">
    <property type="entry name" value="Sec-metab_biosynth-thioest"/>
</dbReference>